<protein>
    <submittedName>
        <fullName evidence="2">Beta-lactamase family protein</fullName>
    </submittedName>
</protein>
<dbReference type="AlphaFoldDB" id="A0A5M7BK27"/>
<gene>
    <name evidence="2" type="ORF">F1721_26460</name>
</gene>
<dbReference type="InterPro" id="IPR012338">
    <property type="entry name" value="Beta-lactam/transpept-like"/>
</dbReference>
<feature type="domain" description="Beta-lactamase-related" evidence="1">
    <location>
        <begin position="11"/>
        <end position="363"/>
    </location>
</feature>
<accession>A0A5M7BK27</accession>
<comment type="caution">
    <text evidence="2">The sequence shown here is derived from an EMBL/GenBank/DDBJ whole genome shotgun (WGS) entry which is preliminary data.</text>
</comment>
<sequence>MGFSGARLARLRRVLSGHVDSGAMPGLVAAVSRGGETHVEVIGAQSFGGPPMRRDSIFRIASMTKPITAAAALILVEECALRLDDPVDPLLPELADRRVLAKLDGPLTDTVPANRPITPRDLLTFRSGLGYVPGEPPIFQALAEAGLAPGPGNPELPVAEWMRCLGELPLAHQPGEQWLYHTGSDVLGVLIERAAGQPFPEFLRERIFDPLGMRDTAFHVPADQAHRLTASYEAGPSGELVLRDDPRATPPSFPAGGSGLVSTVDDYLAFYRMLLNGGRSGPHRVLSRAAVELMRTDHLTEHQKRQAEPLLDAATGWAFGHAVITRRTGMHSPGTQTWSGGLGTTAFADPAEDLLGVLLTQRAMDSAGLPGHFTDFTTTTYQALD</sequence>
<dbReference type="RefSeq" id="WP_150069494.1">
    <property type="nucleotide sequence ID" value="NZ_VWPH01000013.1"/>
</dbReference>
<reference evidence="2 3" key="1">
    <citation type="submission" date="2019-09" db="EMBL/GenBank/DDBJ databases">
        <title>Draft genome sequence of the thermophilic Saccharopolyspora hirsuta VKM Ac-666T.</title>
        <authorList>
            <person name="Lobastova T.G."/>
            <person name="Fokina V."/>
            <person name="Bragin E.Y."/>
            <person name="Shtratnikova V.Y."/>
            <person name="Starodumova I.P."/>
            <person name="Tarlachkov S.V."/>
            <person name="Donova M.V."/>
        </authorList>
    </citation>
    <scope>NUCLEOTIDE SEQUENCE [LARGE SCALE GENOMIC DNA]</scope>
    <source>
        <strain evidence="2 3">VKM Ac-666</strain>
    </source>
</reference>
<dbReference type="SMR" id="A0A5M7BK27"/>
<dbReference type="InterPro" id="IPR001466">
    <property type="entry name" value="Beta-lactam-related"/>
</dbReference>
<dbReference type="SUPFAM" id="SSF56601">
    <property type="entry name" value="beta-lactamase/transpeptidase-like"/>
    <property type="match status" value="1"/>
</dbReference>
<dbReference type="Gene3D" id="3.40.710.10">
    <property type="entry name" value="DD-peptidase/beta-lactamase superfamily"/>
    <property type="match status" value="1"/>
</dbReference>
<dbReference type="PANTHER" id="PTHR43283:SF3">
    <property type="entry name" value="BETA-LACTAMASE FAMILY PROTEIN (AFU_ORTHOLOGUE AFUA_5G07500)"/>
    <property type="match status" value="1"/>
</dbReference>
<dbReference type="Proteomes" id="UP000323946">
    <property type="component" value="Unassembled WGS sequence"/>
</dbReference>
<organism evidence="2 3">
    <name type="scientific">Saccharopolyspora hirsuta</name>
    <dbReference type="NCBI Taxonomy" id="1837"/>
    <lineage>
        <taxon>Bacteria</taxon>
        <taxon>Bacillati</taxon>
        <taxon>Actinomycetota</taxon>
        <taxon>Actinomycetes</taxon>
        <taxon>Pseudonocardiales</taxon>
        <taxon>Pseudonocardiaceae</taxon>
        <taxon>Saccharopolyspora</taxon>
    </lineage>
</organism>
<dbReference type="PANTHER" id="PTHR43283">
    <property type="entry name" value="BETA-LACTAMASE-RELATED"/>
    <property type="match status" value="1"/>
</dbReference>
<evidence type="ECO:0000313" key="2">
    <source>
        <dbReference type="EMBL" id="KAA5829210.1"/>
    </source>
</evidence>
<name>A0A5M7BK27_SACHI</name>
<dbReference type="EMBL" id="VWPH01000013">
    <property type="protein sequence ID" value="KAA5829210.1"/>
    <property type="molecule type" value="Genomic_DNA"/>
</dbReference>
<dbReference type="InterPro" id="IPR050789">
    <property type="entry name" value="Diverse_Enzym_Activities"/>
</dbReference>
<dbReference type="OrthoDB" id="4281716at2"/>
<dbReference type="Pfam" id="PF00144">
    <property type="entry name" value="Beta-lactamase"/>
    <property type="match status" value="1"/>
</dbReference>
<evidence type="ECO:0000259" key="1">
    <source>
        <dbReference type="Pfam" id="PF00144"/>
    </source>
</evidence>
<proteinExistence type="predicted"/>
<evidence type="ECO:0000313" key="3">
    <source>
        <dbReference type="Proteomes" id="UP000323946"/>
    </source>
</evidence>
<keyword evidence="3" id="KW-1185">Reference proteome</keyword>